<dbReference type="HAMAP" id="MF_03100">
    <property type="entry name" value="Endonuc_su_Slx1"/>
    <property type="match status" value="1"/>
</dbReference>
<dbReference type="GO" id="GO:0017108">
    <property type="term" value="F:5'-flap endonuclease activity"/>
    <property type="evidence" value="ECO:0007669"/>
    <property type="project" value="EnsemblFungi"/>
</dbReference>
<dbReference type="GO" id="GO:0000724">
    <property type="term" value="P:double-strand break repair via homologous recombination"/>
    <property type="evidence" value="ECO:0007669"/>
    <property type="project" value="TreeGrafter"/>
</dbReference>
<dbReference type="InterPro" id="IPR000305">
    <property type="entry name" value="GIY-YIG_endonuc"/>
</dbReference>
<evidence type="ECO:0000256" key="8">
    <source>
        <dbReference type="ARBA" id="ARBA00023172"/>
    </source>
</evidence>
<dbReference type="GO" id="GO:0008270">
    <property type="term" value="F:zinc ion binding"/>
    <property type="evidence" value="ECO:0007669"/>
    <property type="project" value="UniProtKB-KW"/>
</dbReference>
<comment type="function">
    <text evidence="11">Catalytic subunit of the SLX1-SLX4 structure-specific endonuclease that resolves DNA secondary structures generated during DNA repair and recombination. Has endonuclease activity towards branched DNA substrates, introducing single-strand cuts in duplex DNA close to junctions with ss-DNA.</text>
</comment>
<evidence type="ECO:0000256" key="6">
    <source>
        <dbReference type="ARBA" id="ARBA00022801"/>
    </source>
</evidence>
<dbReference type="EMBL" id="HE612865">
    <property type="protein sequence ID" value="CCE65006.1"/>
    <property type="molecule type" value="Genomic_DNA"/>
</dbReference>
<evidence type="ECO:0000256" key="7">
    <source>
        <dbReference type="ARBA" id="ARBA00022833"/>
    </source>
</evidence>
<protein>
    <recommendedName>
        <fullName evidence="12">GIY-YIG domain-containing protein</fullName>
    </recommendedName>
</protein>
<dbReference type="eggNOG" id="KOG3005">
    <property type="taxonomic scope" value="Eukaryota"/>
</dbReference>
<evidence type="ECO:0000313" key="14">
    <source>
        <dbReference type="Proteomes" id="UP000005666"/>
    </source>
</evidence>
<dbReference type="InterPro" id="IPR048749">
    <property type="entry name" value="SLX1_C"/>
</dbReference>
<dbReference type="RefSeq" id="XP_003687440.1">
    <property type="nucleotide sequence ID" value="XM_003687392.1"/>
</dbReference>
<dbReference type="InterPro" id="IPR013083">
    <property type="entry name" value="Znf_RING/FYVE/PHD"/>
</dbReference>
<accession>G8BYR4</accession>
<dbReference type="GO" id="GO:0006261">
    <property type="term" value="P:DNA-templated DNA replication"/>
    <property type="evidence" value="ECO:0007669"/>
    <property type="project" value="EnsemblFungi"/>
</dbReference>
<keyword evidence="8 11" id="KW-0233">DNA recombination</keyword>
<comment type="similarity">
    <text evidence="11">Belongs to the SLX1 family.</text>
</comment>
<keyword evidence="9 11" id="KW-0234">DNA repair</keyword>
<dbReference type="SUPFAM" id="SSF82771">
    <property type="entry name" value="GIY-YIG endonuclease"/>
    <property type="match status" value="1"/>
</dbReference>
<keyword evidence="1 11" id="KW-0540">Nuclease</keyword>
<keyword evidence="10 11" id="KW-0539">Nucleus</keyword>
<evidence type="ECO:0000313" key="13">
    <source>
        <dbReference type="EMBL" id="CCE65006.1"/>
    </source>
</evidence>
<keyword evidence="4 11" id="KW-0227">DNA damage</keyword>
<organism evidence="13 14">
    <name type="scientific">Tetrapisispora phaffii (strain ATCC 24235 / CBS 4417 / NBRC 1672 / NRRL Y-8282 / UCD 70-5)</name>
    <name type="common">Yeast</name>
    <name type="synonym">Fabospora phaffii</name>
    <dbReference type="NCBI Taxonomy" id="1071381"/>
    <lineage>
        <taxon>Eukaryota</taxon>
        <taxon>Fungi</taxon>
        <taxon>Dikarya</taxon>
        <taxon>Ascomycota</taxon>
        <taxon>Saccharomycotina</taxon>
        <taxon>Saccharomycetes</taxon>
        <taxon>Saccharomycetales</taxon>
        <taxon>Saccharomycetaceae</taxon>
        <taxon>Tetrapisispora</taxon>
    </lineage>
</organism>
<dbReference type="InterPro" id="IPR035901">
    <property type="entry name" value="GIY-YIG_endonuc_sf"/>
</dbReference>
<evidence type="ECO:0000256" key="4">
    <source>
        <dbReference type="ARBA" id="ARBA00022763"/>
    </source>
</evidence>
<gene>
    <name evidence="13" type="primary">TPHA0J01850</name>
    <name evidence="13" type="ordered locus">TPHA_0J01850</name>
</gene>
<dbReference type="OrthoDB" id="24645at2759"/>
<dbReference type="PROSITE" id="PS50164">
    <property type="entry name" value="GIY_YIG"/>
    <property type="match status" value="1"/>
</dbReference>
<comment type="cofactor">
    <cofactor evidence="11">
        <name>a divalent metal cation</name>
        <dbReference type="ChEBI" id="CHEBI:60240"/>
    </cofactor>
</comment>
<dbReference type="GO" id="GO:0008821">
    <property type="term" value="F:crossover junction DNA endonuclease activity"/>
    <property type="evidence" value="ECO:0007669"/>
    <property type="project" value="TreeGrafter"/>
</dbReference>
<comment type="caution">
    <text evidence="11">Lacks conserved residue(s) required for the propagation of feature annotation.</text>
</comment>
<proteinExistence type="inferred from homology"/>
<evidence type="ECO:0000256" key="10">
    <source>
        <dbReference type="ARBA" id="ARBA00023242"/>
    </source>
</evidence>
<name>G8BYR4_TETPH</name>
<dbReference type="Gene3D" id="3.30.40.10">
    <property type="entry name" value="Zinc/RING finger domain, C3HC4 (zinc finger)"/>
    <property type="match status" value="1"/>
</dbReference>
<keyword evidence="14" id="KW-1185">Reference proteome</keyword>
<keyword evidence="7" id="KW-0862">Zinc</keyword>
<evidence type="ECO:0000256" key="11">
    <source>
        <dbReference type="HAMAP-Rule" id="MF_03100"/>
    </source>
</evidence>
<keyword evidence="3 11" id="KW-0255">Endonuclease</keyword>
<keyword evidence="5" id="KW-0863">Zinc-finger</keyword>
<dbReference type="Gene3D" id="3.40.1440.10">
    <property type="entry name" value="GIY-YIG endonuclease"/>
    <property type="match status" value="1"/>
</dbReference>
<dbReference type="Pfam" id="PF21202">
    <property type="entry name" value="SLX1_C"/>
    <property type="match status" value="1"/>
</dbReference>
<dbReference type="GO" id="GO:0033557">
    <property type="term" value="C:Slx1-Slx4 complex"/>
    <property type="evidence" value="ECO:0007669"/>
    <property type="project" value="UniProtKB-UniRule"/>
</dbReference>
<dbReference type="FunFam" id="3.40.1440.10:FF:000006">
    <property type="entry name" value="Structure-specific endonuclease subunit SLX1"/>
    <property type="match status" value="1"/>
</dbReference>
<dbReference type="Pfam" id="PF01541">
    <property type="entry name" value="GIY-YIG"/>
    <property type="match status" value="1"/>
</dbReference>
<feature type="domain" description="GIY-YIG" evidence="12">
    <location>
        <begin position="24"/>
        <end position="107"/>
    </location>
</feature>
<comment type="subunit">
    <text evidence="11">Forms a heterodimer with SLX4.</text>
</comment>
<evidence type="ECO:0000256" key="2">
    <source>
        <dbReference type="ARBA" id="ARBA00022723"/>
    </source>
</evidence>
<evidence type="ECO:0000256" key="5">
    <source>
        <dbReference type="ARBA" id="ARBA00022771"/>
    </source>
</evidence>
<keyword evidence="2" id="KW-0479">Metal-binding</keyword>
<reference evidence="13 14" key="1">
    <citation type="journal article" date="2011" name="Proc. Natl. Acad. Sci. U.S.A.">
        <title>Evolutionary erosion of yeast sex chromosomes by mating-type switching accidents.</title>
        <authorList>
            <person name="Gordon J.L."/>
            <person name="Armisen D."/>
            <person name="Proux-Wera E."/>
            <person name="Oheigeartaigh S.S."/>
            <person name="Byrne K.P."/>
            <person name="Wolfe K.H."/>
        </authorList>
    </citation>
    <scope>NUCLEOTIDE SEQUENCE [LARGE SCALE GENOMIC DNA]</scope>
    <source>
        <strain evidence="14">ATCC 24235 / CBS 4417 / NBRC 1672 / NRRL Y-8282 / UCD 70-5</strain>
    </source>
</reference>
<dbReference type="GeneID" id="11533155"/>
<dbReference type="OMA" id="HNRGCDF"/>
<dbReference type="PANTHER" id="PTHR20208">
    <property type="entry name" value="STRUCTURE-SPECIFIC ENDONUCLEASE SUBUNIT SLX1"/>
    <property type="match status" value="1"/>
</dbReference>
<evidence type="ECO:0000256" key="3">
    <source>
        <dbReference type="ARBA" id="ARBA00022759"/>
    </source>
</evidence>
<dbReference type="Proteomes" id="UP000005666">
    <property type="component" value="Chromosome 10"/>
</dbReference>
<evidence type="ECO:0000256" key="9">
    <source>
        <dbReference type="ARBA" id="ARBA00023204"/>
    </source>
</evidence>
<keyword evidence="6 11" id="KW-0378">Hydrolase</keyword>
<evidence type="ECO:0000259" key="12">
    <source>
        <dbReference type="PROSITE" id="PS50164"/>
    </source>
</evidence>
<dbReference type="AlphaFoldDB" id="G8BYR4"/>
<dbReference type="HOGENOM" id="CLU_030739_1_1_1"/>
<dbReference type="PANTHER" id="PTHR20208:SF10">
    <property type="entry name" value="STRUCTURE-SPECIFIC ENDONUCLEASE SUBUNIT SLX1"/>
    <property type="match status" value="1"/>
</dbReference>
<sequence length="313" mass="36533">MSQSPSPSDDQIVSSQTRKRTYPTLYCCYLLQSIAKRRSFYIGSTPHPVRRLRQHNGILSRGGAYRTKRDGTRPWEMIVVVYGFPNKIAAYQYEHAWQHAYSTHFIAKDERIVSNKTAGRTLHHKLGVIRQLMNNEYFQHMNLNVHFFNSDILEMWDANKFDLTITDLEDDQITLSQQSQNIPNVLEADDIINISDKNLQLVTEFYDKIIQKEMYSKDIYKEKLIYGSRTCQICSKKYDYTSEDDDLKPYILFCPNKECDFESHLSCLYAKCMSSSDNEARIIPISCHCSSCNISFNWTKYIEIATLIKSLDK</sequence>
<dbReference type="CDD" id="cd10455">
    <property type="entry name" value="GIY-YIG_SLX1"/>
    <property type="match status" value="1"/>
</dbReference>
<dbReference type="KEGG" id="tpf:TPHA_0J01850"/>
<dbReference type="InterPro" id="IPR050381">
    <property type="entry name" value="SLX1_endonuclease"/>
</dbReference>
<comment type="subcellular location">
    <subcellularLocation>
        <location evidence="11">Nucleus</location>
    </subcellularLocation>
</comment>
<dbReference type="STRING" id="1071381.G8BYR4"/>
<dbReference type="InterPro" id="IPR027520">
    <property type="entry name" value="Slx1"/>
</dbReference>
<evidence type="ECO:0000256" key="1">
    <source>
        <dbReference type="ARBA" id="ARBA00022722"/>
    </source>
</evidence>